<accession>A0A0R7EYQ6</accession>
<dbReference type="GeneID" id="26373928"/>
<dbReference type="KEGG" id="vg:26373928"/>
<evidence type="ECO:0000313" key="2">
    <source>
        <dbReference type="Proteomes" id="UP000203433"/>
    </source>
</evidence>
<protein>
    <submittedName>
        <fullName evidence="1">Uncharacterized protein</fullName>
    </submittedName>
</protein>
<name>A0A0R7EYQ6_9BBAC</name>
<dbReference type="InterPro" id="IPR035222">
    <property type="entry name" value="NS3"/>
</dbReference>
<evidence type="ECO:0000313" key="1">
    <source>
        <dbReference type="EMBL" id="AKN80721.1"/>
    </source>
</evidence>
<keyword evidence="2" id="KW-1185">Reference proteome</keyword>
<organism evidence="1 2">
    <name type="scientific">Diatraea saccharalis granulovirus</name>
    <dbReference type="NCBI Taxonomy" id="1675862"/>
    <lineage>
        <taxon>Viruses</taxon>
        <taxon>Viruses incertae sedis</taxon>
        <taxon>Naldaviricetes</taxon>
        <taxon>Lefavirales</taxon>
        <taxon>Baculoviridae</taxon>
        <taxon>Betabaculovirus</taxon>
        <taxon>Betabaculovirus disaccharalis</taxon>
    </lineage>
</organism>
<proteinExistence type="predicted"/>
<gene>
    <name evidence="1" type="primary">ORF-43</name>
</gene>
<sequence>MKMDVRKINKSLKKIKQNNVPPSFLLMLLSSPTVPIVRQRALYKNKRSEDPTPEQLNEWNEGGQGKSLWKICKWCRDDKEENCFYIPFKDKMNLERDEIVKLFFDKTMWCELCDGSLFYFKNKHIRK</sequence>
<dbReference type="Pfam" id="PF17530">
    <property type="entry name" value="NS3"/>
    <property type="match status" value="1"/>
</dbReference>
<dbReference type="RefSeq" id="YP_009182241.1">
    <property type="nucleotide sequence ID" value="NC_028491.1"/>
</dbReference>
<dbReference type="Proteomes" id="UP000203433">
    <property type="component" value="Segment"/>
</dbReference>
<dbReference type="EMBL" id="KP296186">
    <property type="protein sequence ID" value="AKN80721.1"/>
    <property type="molecule type" value="Genomic_DNA"/>
</dbReference>
<reference evidence="1 2" key="1">
    <citation type="journal article" date="2015" name="J. Virol.">
        <title>A betabaculovirus-encoded gp64 homolog is a functional envelope fusion protein.</title>
        <authorList>
            <person name="Ardisson-Araujo D.M."/>
            <person name="Melo F.L."/>
            <person name="Clem R.J."/>
            <person name="Wolff J.L."/>
            <person name="Ribeiro B.M."/>
        </authorList>
    </citation>
    <scope>NUCLEOTIDE SEQUENCE [LARGE SCALE GENOMIC DNA]</scope>
    <source>
        <strain evidence="1 2">Parana-2009</strain>
    </source>
</reference>